<evidence type="ECO:0000259" key="2">
    <source>
        <dbReference type="Pfam" id="PF16640"/>
    </source>
</evidence>
<accession>A0ABT9N0M3</accession>
<gene>
    <name evidence="3" type="ORF">J2S43_005752</name>
</gene>
<dbReference type="Pfam" id="PF16640">
    <property type="entry name" value="Big_3_5"/>
    <property type="match status" value="1"/>
</dbReference>
<dbReference type="InterPro" id="IPR032109">
    <property type="entry name" value="Big_3_5"/>
</dbReference>
<dbReference type="Gene3D" id="2.60.40.10">
    <property type="entry name" value="Immunoglobulins"/>
    <property type="match status" value="1"/>
</dbReference>
<dbReference type="InterPro" id="IPR013783">
    <property type="entry name" value="Ig-like_fold"/>
</dbReference>
<keyword evidence="4" id="KW-1185">Reference proteome</keyword>
<organism evidence="3 4">
    <name type="scientific">Catenuloplanes nepalensis</name>
    <dbReference type="NCBI Taxonomy" id="587533"/>
    <lineage>
        <taxon>Bacteria</taxon>
        <taxon>Bacillati</taxon>
        <taxon>Actinomycetota</taxon>
        <taxon>Actinomycetes</taxon>
        <taxon>Micromonosporales</taxon>
        <taxon>Micromonosporaceae</taxon>
        <taxon>Catenuloplanes</taxon>
    </lineage>
</organism>
<evidence type="ECO:0000313" key="4">
    <source>
        <dbReference type="Proteomes" id="UP001240984"/>
    </source>
</evidence>
<dbReference type="RefSeq" id="WP_306834424.1">
    <property type="nucleotide sequence ID" value="NZ_JAUSRA010000001.1"/>
</dbReference>
<sequence length="477" mass="48032">MTTFRRLTAAVTGALLVSGVFAAPAMAAPGSGPLTFTPKSGQHQFGDGNPTDRFTITPATADCPTGSEMYVDVLSPQGSEDGWLTAGTPITASGIIIRDPSAGPILTVPAHEAHFQNNVVQDMVGQILPAGTTDERLSPADAAKPVGTVIAEGQFSVFSVCLNGSAVETARSDIHTVTFRAATRAPKPANWPAEQFYDVLQWSYAFDSDGTDQPEATTVTLTASPGGSAQAGAAVSLTATVTPSAATGSVRFLDGSTEIGTKAVTAGQASLTTSDLQTGAHSLSAVFTPDDATKYLASTGTLSYQIVPSNPNAQKGEVTVRTTVPSSPGGGDLTMTVDQSAVTLPQAVREGDSFVTGQVGVNLVTVTDNRTGTLPGWNVSGTVADRFAGANAANSFDGTALGWTPLIVSQAAGQGVTAGPAVESGTDPGLTSPGSTLALAPAGSGAGTAKLGADLALQFPATTPADTYSAVITITLI</sequence>
<proteinExistence type="predicted"/>
<keyword evidence="1" id="KW-0732">Signal</keyword>
<evidence type="ECO:0000313" key="3">
    <source>
        <dbReference type="EMBL" id="MDP9797240.1"/>
    </source>
</evidence>
<dbReference type="Proteomes" id="UP001240984">
    <property type="component" value="Unassembled WGS sequence"/>
</dbReference>
<evidence type="ECO:0000256" key="1">
    <source>
        <dbReference type="SAM" id="SignalP"/>
    </source>
</evidence>
<protein>
    <recommendedName>
        <fullName evidence="2">Bacterial Ig-like domain-containing protein</fullName>
    </recommendedName>
</protein>
<name>A0ABT9N0M3_9ACTN</name>
<feature type="chain" id="PRO_5046549370" description="Bacterial Ig-like domain-containing protein" evidence="1">
    <location>
        <begin position="23"/>
        <end position="477"/>
    </location>
</feature>
<feature type="signal peptide" evidence="1">
    <location>
        <begin position="1"/>
        <end position="22"/>
    </location>
</feature>
<comment type="caution">
    <text evidence="3">The sequence shown here is derived from an EMBL/GenBank/DDBJ whole genome shotgun (WGS) entry which is preliminary data.</text>
</comment>
<dbReference type="EMBL" id="JAUSRA010000001">
    <property type="protein sequence ID" value="MDP9797240.1"/>
    <property type="molecule type" value="Genomic_DNA"/>
</dbReference>
<reference evidence="3 4" key="1">
    <citation type="submission" date="2023-07" db="EMBL/GenBank/DDBJ databases">
        <title>Sequencing the genomes of 1000 actinobacteria strains.</title>
        <authorList>
            <person name="Klenk H.-P."/>
        </authorList>
    </citation>
    <scope>NUCLEOTIDE SEQUENCE [LARGE SCALE GENOMIC DNA]</scope>
    <source>
        <strain evidence="3 4">DSM 44710</strain>
    </source>
</reference>
<feature type="domain" description="Bacterial Ig-like" evidence="2">
    <location>
        <begin position="224"/>
        <end position="303"/>
    </location>
</feature>